<evidence type="ECO:0000313" key="3">
    <source>
        <dbReference type="EMBL" id="ATG74591.1"/>
    </source>
</evidence>
<keyword evidence="4" id="KW-1185">Reference proteome</keyword>
<protein>
    <submittedName>
        <fullName evidence="3">Phenylacetate-CoA oxygenase</fullName>
    </submittedName>
</protein>
<dbReference type="InterPro" id="IPR011883">
    <property type="entry name" value="PaaD-like"/>
</dbReference>
<dbReference type="NCBIfam" id="TIGR02159">
    <property type="entry name" value="PA_CoA_Oxy4"/>
    <property type="match status" value="1"/>
</dbReference>
<evidence type="ECO:0000259" key="2">
    <source>
        <dbReference type="Pfam" id="PF23451"/>
    </source>
</evidence>
<feature type="domain" description="PaaD zinc beta ribbon" evidence="2">
    <location>
        <begin position="120"/>
        <end position="162"/>
    </location>
</feature>
<dbReference type="InterPro" id="IPR052339">
    <property type="entry name" value="Fe-S_Maturation_MIP18"/>
</dbReference>
<dbReference type="KEGG" id="zdf:AN401_12620"/>
<dbReference type="SUPFAM" id="SSF117916">
    <property type="entry name" value="Fe-S cluster assembly (FSCA) domain-like"/>
    <property type="match status" value="1"/>
</dbReference>
<dbReference type="RefSeq" id="WP_096779581.1">
    <property type="nucleotide sequence ID" value="NZ_CP012621.1"/>
</dbReference>
<feature type="domain" description="MIP18 family-like" evidence="1">
    <location>
        <begin position="12"/>
        <end position="73"/>
    </location>
</feature>
<dbReference type="InterPro" id="IPR056572">
    <property type="entry name" value="Zn_ribbon_PaaD"/>
</dbReference>
<accession>A0A291HRB0</accession>
<dbReference type="Gene3D" id="3.30.300.130">
    <property type="entry name" value="Fe-S cluster assembly (FSCA)"/>
    <property type="match status" value="1"/>
</dbReference>
<proteinExistence type="predicted"/>
<evidence type="ECO:0000313" key="4">
    <source>
        <dbReference type="Proteomes" id="UP000217763"/>
    </source>
</evidence>
<organism evidence="3 4">
    <name type="scientific">Zobellella denitrificans</name>
    <dbReference type="NCBI Taxonomy" id="347534"/>
    <lineage>
        <taxon>Bacteria</taxon>
        <taxon>Pseudomonadati</taxon>
        <taxon>Pseudomonadota</taxon>
        <taxon>Gammaproteobacteria</taxon>
        <taxon>Aeromonadales</taxon>
        <taxon>Aeromonadaceae</taxon>
        <taxon>Zobellella</taxon>
    </lineage>
</organism>
<gene>
    <name evidence="3" type="ORF">AN401_12620</name>
</gene>
<sequence length="164" mass="17797">MQIADHRIPRCWELLKTVSDPEIPVLSVTDLGMIRGVALADDGALVVRFTPTYSGCPATDVLEADILAALGRGGLGPARVELDLSEAWTTDWMSAEGKHKLRRYGIAPPQGPACGQHLIPQDGVPCPQCGSPHTRLVSEFGSTACKAQYQCRDCLEPFDYFKCI</sequence>
<reference evidence="4" key="1">
    <citation type="submission" date="2015-09" db="EMBL/GenBank/DDBJ databases">
        <authorList>
            <person name="Shao Z."/>
            <person name="Wang L."/>
        </authorList>
    </citation>
    <scope>NUCLEOTIDE SEQUENCE [LARGE SCALE GENOMIC DNA]</scope>
    <source>
        <strain evidence="4">F13-1</strain>
    </source>
</reference>
<dbReference type="Pfam" id="PF01883">
    <property type="entry name" value="FeS_assembly_P"/>
    <property type="match status" value="1"/>
</dbReference>
<dbReference type="Pfam" id="PF23451">
    <property type="entry name" value="Zn_ribbon_PaaD"/>
    <property type="match status" value="1"/>
</dbReference>
<dbReference type="PANTHER" id="PTHR42831:SF3">
    <property type="entry name" value="1,2-PHENYLACETYL-COA EPOXIDASE, SUBUNIT D-RELATED"/>
    <property type="match status" value="1"/>
</dbReference>
<dbReference type="AlphaFoldDB" id="A0A291HRB0"/>
<dbReference type="PANTHER" id="PTHR42831">
    <property type="entry name" value="FE-S PROTEIN MATURATION AUXILIARY FACTOR YITW"/>
    <property type="match status" value="1"/>
</dbReference>
<dbReference type="Proteomes" id="UP000217763">
    <property type="component" value="Chromosome"/>
</dbReference>
<dbReference type="InterPro" id="IPR034904">
    <property type="entry name" value="FSCA_dom_sf"/>
</dbReference>
<dbReference type="InterPro" id="IPR002744">
    <property type="entry name" value="MIP18-like"/>
</dbReference>
<evidence type="ECO:0000259" key="1">
    <source>
        <dbReference type="Pfam" id="PF01883"/>
    </source>
</evidence>
<name>A0A291HRB0_9GAMM</name>
<dbReference type="EMBL" id="CP012621">
    <property type="protein sequence ID" value="ATG74591.1"/>
    <property type="molecule type" value="Genomic_DNA"/>
</dbReference>